<keyword evidence="2" id="KW-1185">Reference proteome</keyword>
<dbReference type="InterPro" id="IPR036866">
    <property type="entry name" value="RibonucZ/Hydroxyglut_hydro"/>
</dbReference>
<dbReference type="PANTHER" id="PTHR42663">
    <property type="entry name" value="HYDROLASE C777.06C-RELATED-RELATED"/>
    <property type="match status" value="1"/>
</dbReference>
<protein>
    <recommendedName>
        <fullName evidence="3">MBL fold metallo-hydrolase</fullName>
    </recommendedName>
</protein>
<dbReference type="Pfam" id="PF23023">
    <property type="entry name" value="Anti-Pycsar_Apyc1"/>
    <property type="match status" value="1"/>
</dbReference>
<evidence type="ECO:0008006" key="3">
    <source>
        <dbReference type="Google" id="ProtNLM"/>
    </source>
</evidence>
<reference evidence="1 2" key="1">
    <citation type="journal article" date="2024" name="Int. J. Syst. Evol. Microbiol.">
        <title>Clostridium omnivorum sp. nov., isolated from anoxic soil under the treatment of reductive soil disinfestation.</title>
        <authorList>
            <person name="Ueki A."/>
            <person name="Tonouchi A."/>
            <person name="Kaku N."/>
            <person name="Honma S."/>
            <person name="Ueki K."/>
        </authorList>
    </citation>
    <scope>NUCLEOTIDE SEQUENCE [LARGE SCALE GENOMIC DNA]</scope>
    <source>
        <strain evidence="1 2">E14</strain>
    </source>
</reference>
<dbReference type="RefSeq" id="WP_264850742.1">
    <property type="nucleotide sequence ID" value="NZ_BRXR01000001.1"/>
</dbReference>
<accession>A0ABQ5N8B7</accession>
<gene>
    <name evidence="1" type="ORF">bsdE14_28540</name>
</gene>
<name>A0ABQ5N8B7_9CLOT</name>
<proteinExistence type="predicted"/>
<dbReference type="EMBL" id="BRXR01000001">
    <property type="protein sequence ID" value="GLC31444.1"/>
    <property type="molecule type" value="Genomic_DNA"/>
</dbReference>
<sequence length="237" mass="26943">MGLLKFLGRGSAFNSKEGNTSAFLKKDDYLLLIDCGEDIFDRVIKAKFLEGVDKVNVLITHLHPDHVGSLGTLIFYCFYIMKIKVNIFYEDVKALEQLLSLQGADKSQYNLDCCSKIIGLDKVGVEFIEAFKTEHVPNFKSFGYKLNMIDGKKIIYFGDTNDLPSNVVDMLKLDNNIEVYIDTCLADYPNSAHLSMKKLCEKAPHEIRGNIYCMHYDSESLIEEIRLNGFNIVENII</sequence>
<evidence type="ECO:0000313" key="1">
    <source>
        <dbReference type="EMBL" id="GLC31444.1"/>
    </source>
</evidence>
<dbReference type="Gene3D" id="3.60.15.10">
    <property type="entry name" value="Ribonuclease Z/Hydroxyacylglutathione hydrolase-like"/>
    <property type="match status" value="1"/>
</dbReference>
<organism evidence="1 2">
    <name type="scientific">Clostridium omnivorum</name>
    <dbReference type="NCBI Taxonomy" id="1604902"/>
    <lineage>
        <taxon>Bacteria</taxon>
        <taxon>Bacillati</taxon>
        <taxon>Bacillota</taxon>
        <taxon>Clostridia</taxon>
        <taxon>Eubacteriales</taxon>
        <taxon>Clostridiaceae</taxon>
        <taxon>Clostridium</taxon>
    </lineage>
</organism>
<dbReference type="SUPFAM" id="SSF56281">
    <property type="entry name" value="Metallo-hydrolase/oxidoreductase"/>
    <property type="match status" value="1"/>
</dbReference>
<dbReference type="Proteomes" id="UP001208567">
    <property type="component" value="Unassembled WGS sequence"/>
</dbReference>
<comment type="caution">
    <text evidence="1">The sequence shown here is derived from an EMBL/GenBank/DDBJ whole genome shotgun (WGS) entry which is preliminary data.</text>
</comment>
<dbReference type="PANTHER" id="PTHR42663:SF6">
    <property type="entry name" value="HYDROLASE C777.06C-RELATED"/>
    <property type="match status" value="1"/>
</dbReference>
<evidence type="ECO:0000313" key="2">
    <source>
        <dbReference type="Proteomes" id="UP001208567"/>
    </source>
</evidence>